<name>A0A9D2RVF4_9FIRM</name>
<protein>
    <submittedName>
        <fullName evidence="1">Uncharacterized protein</fullName>
    </submittedName>
</protein>
<dbReference type="AlphaFoldDB" id="A0A9D2RVF4"/>
<gene>
    <name evidence="1" type="ORF">IAA06_05335</name>
</gene>
<dbReference type="Proteomes" id="UP000823842">
    <property type="component" value="Unassembled WGS sequence"/>
</dbReference>
<accession>A0A9D2RVF4</accession>
<reference evidence="1" key="2">
    <citation type="submission" date="2021-04" db="EMBL/GenBank/DDBJ databases">
        <authorList>
            <person name="Gilroy R."/>
        </authorList>
    </citation>
    <scope>NUCLEOTIDE SEQUENCE</scope>
    <source>
        <strain evidence="1">ChiSjej1B19-5720</strain>
    </source>
</reference>
<organism evidence="1 2">
    <name type="scientific">Candidatus Blautia faecavium</name>
    <dbReference type="NCBI Taxonomy" id="2838487"/>
    <lineage>
        <taxon>Bacteria</taxon>
        <taxon>Bacillati</taxon>
        <taxon>Bacillota</taxon>
        <taxon>Clostridia</taxon>
        <taxon>Lachnospirales</taxon>
        <taxon>Lachnospiraceae</taxon>
        <taxon>Blautia</taxon>
    </lineage>
</organism>
<feature type="non-terminal residue" evidence="1">
    <location>
        <position position="1"/>
    </location>
</feature>
<comment type="caution">
    <text evidence="1">The sequence shown here is derived from an EMBL/GenBank/DDBJ whole genome shotgun (WGS) entry which is preliminary data.</text>
</comment>
<reference evidence="1" key="1">
    <citation type="journal article" date="2021" name="PeerJ">
        <title>Extensive microbial diversity within the chicken gut microbiome revealed by metagenomics and culture.</title>
        <authorList>
            <person name="Gilroy R."/>
            <person name="Ravi A."/>
            <person name="Getino M."/>
            <person name="Pursley I."/>
            <person name="Horton D.L."/>
            <person name="Alikhan N.F."/>
            <person name="Baker D."/>
            <person name="Gharbi K."/>
            <person name="Hall N."/>
            <person name="Watson M."/>
            <person name="Adriaenssens E.M."/>
            <person name="Foster-Nyarko E."/>
            <person name="Jarju S."/>
            <person name="Secka A."/>
            <person name="Antonio M."/>
            <person name="Oren A."/>
            <person name="Chaudhuri R.R."/>
            <person name="La Ragione R."/>
            <person name="Hildebrand F."/>
            <person name="Pallen M.J."/>
        </authorList>
    </citation>
    <scope>NUCLEOTIDE SEQUENCE</scope>
    <source>
        <strain evidence="1">ChiSjej1B19-5720</strain>
    </source>
</reference>
<evidence type="ECO:0000313" key="1">
    <source>
        <dbReference type="EMBL" id="HJB28198.1"/>
    </source>
</evidence>
<dbReference type="EMBL" id="DWYZ01000103">
    <property type="protein sequence ID" value="HJB28198.1"/>
    <property type="molecule type" value="Genomic_DNA"/>
</dbReference>
<sequence length="193" mass="21561">LYQLGADEKFLLAKGGCYSPDALKDFEEEQKEIWGSAQDTVVSWKGMEYIGLEYEIEKNGIPVMGVGEPGADMKGEFNVDFPTYVRVLLQDGKINAFLINNGYETIEEKEADIISAEEALEIEIGNYSDIISDEVKTIQEIKLEYIAIPDWNSGSPSGKEWIPYWCFIRSDSEGDLYADRINGVTGGNLAYGE</sequence>
<evidence type="ECO:0000313" key="2">
    <source>
        <dbReference type="Proteomes" id="UP000823842"/>
    </source>
</evidence>
<proteinExistence type="predicted"/>